<evidence type="ECO:0000313" key="2">
    <source>
        <dbReference type="Proteomes" id="UP000285604"/>
    </source>
</evidence>
<name>A0AA92UN88_9BACT</name>
<dbReference type="EMBL" id="QSCI01000092">
    <property type="protein sequence ID" value="RGX90792.1"/>
    <property type="molecule type" value="Genomic_DNA"/>
</dbReference>
<proteinExistence type="predicted"/>
<dbReference type="Proteomes" id="UP000285604">
    <property type="component" value="Unassembled WGS sequence"/>
</dbReference>
<dbReference type="AlphaFoldDB" id="A0AA92UN88"/>
<gene>
    <name evidence="1" type="ORF">DXA63_13935</name>
</gene>
<evidence type="ECO:0000313" key="1">
    <source>
        <dbReference type="EMBL" id="RGX90792.1"/>
    </source>
</evidence>
<organism evidence="1 2">
    <name type="scientific">Segatella copri</name>
    <dbReference type="NCBI Taxonomy" id="165179"/>
    <lineage>
        <taxon>Bacteria</taxon>
        <taxon>Pseudomonadati</taxon>
        <taxon>Bacteroidota</taxon>
        <taxon>Bacteroidia</taxon>
        <taxon>Bacteroidales</taxon>
        <taxon>Prevotellaceae</taxon>
        <taxon>Segatella</taxon>
    </lineage>
</organism>
<protein>
    <submittedName>
        <fullName evidence="1">Uncharacterized protein</fullName>
    </submittedName>
</protein>
<accession>A0AA92UN88</accession>
<sequence length="124" mass="14737">MLDIAEHRQKLILKNLAQLDDRINEIQEECIILYLKSFIGDGAELLSPYQFSNITHIKYDTVINVLKRKVKFKSYQQRRWCYCILYQWDTIIDTLNKKHVAESKILKKISSKRTSMRLFGTGLR</sequence>
<reference evidence="1 2" key="1">
    <citation type="submission" date="2018-08" db="EMBL/GenBank/DDBJ databases">
        <title>A genome reference for cultivated species of the human gut microbiota.</title>
        <authorList>
            <person name="Zou Y."/>
            <person name="Xue W."/>
            <person name="Luo G."/>
        </authorList>
    </citation>
    <scope>NUCLEOTIDE SEQUENCE [LARGE SCALE GENOMIC DNA]</scope>
    <source>
        <strain evidence="1 2">OF03-3</strain>
    </source>
</reference>
<comment type="caution">
    <text evidence="1">The sequence shown here is derived from an EMBL/GenBank/DDBJ whole genome shotgun (WGS) entry which is preliminary data.</text>
</comment>